<gene>
    <name evidence="3" type="ORF">Vretimale_367</name>
</gene>
<accession>A0A8J4D7B1</accession>
<feature type="region of interest" description="Disordered" evidence="2">
    <location>
        <begin position="1"/>
        <end position="37"/>
    </location>
</feature>
<feature type="region of interest" description="Disordered" evidence="2">
    <location>
        <begin position="75"/>
        <end position="101"/>
    </location>
</feature>
<feature type="coiled-coil region" evidence="1">
    <location>
        <begin position="459"/>
        <end position="665"/>
    </location>
</feature>
<comment type="caution">
    <text evidence="3">The sequence shown here is derived from an EMBL/GenBank/DDBJ whole genome shotgun (WGS) entry which is preliminary data.</text>
</comment>
<feature type="compositionally biased region" description="Low complexity" evidence="2">
    <location>
        <begin position="1141"/>
        <end position="1153"/>
    </location>
</feature>
<feature type="region of interest" description="Disordered" evidence="2">
    <location>
        <begin position="1050"/>
        <end position="1071"/>
    </location>
</feature>
<feature type="coiled-coil region" evidence="1">
    <location>
        <begin position="373"/>
        <end position="408"/>
    </location>
</feature>
<proteinExistence type="predicted"/>
<keyword evidence="1" id="KW-0175">Coiled coil</keyword>
<feature type="coiled-coil region" evidence="1">
    <location>
        <begin position="171"/>
        <end position="258"/>
    </location>
</feature>
<feature type="compositionally biased region" description="Basic and acidic residues" evidence="2">
    <location>
        <begin position="1128"/>
        <end position="1140"/>
    </location>
</feature>
<dbReference type="Proteomes" id="UP000722791">
    <property type="component" value="Unassembled WGS sequence"/>
</dbReference>
<feature type="region of interest" description="Disordered" evidence="2">
    <location>
        <begin position="996"/>
        <end position="1032"/>
    </location>
</feature>
<name>A0A8J4D7B1_9CHLO</name>
<feature type="coiled-coil region" evidence="1">
    <location>
        <begin position="115"/>
        <end position="142"/>
    </location>
</feature>
<dbReference type="EMBL" id="BNCQ01000001">
    <property type="protein sequence ID" value="GIL94024.1"/>
    <property type="molecule type" value="Genomic_DNA"/>
</dbReference>
<evidence type="ECO:0000313" key="4">
    <source>
        <dbReference type="Proteomes" id="UP000722791"/>
    </source>
</evidence>
<feature type="compositionally biased region" description="Polar residues" evidence="2">
    <location>
        <begin position="1199"/>
        <end position="1220"/>
    </location>
</feature>
<evidence type="ECO:0000256" key="1">
    <source>
        <dbReference type="SAM" id="Coils"/>
    </source>
</evidence>
<feature type="region of interest" description="Disordered" evidence="2">
    <location>
        <begin position="1121"/>
        <end position="1220"/>
    </location>
</feature>
<evidence type="ECO:0000256" key="2">
    <source>
        <dbReference type="SAM" id="MobiDB-lite"/>
    </source>
</evidence>
<feature type="compositionally biased region" description="Gly residues" evidence="2">
    <location>
        <begin position="1154"/>
        <end position="1176"/>
    </location>
</feature>
<protein>
    <submittedName>
        <fullName evidence="3">Uncharacterized protein</fullName>
    </submittedName>
</protein>
<feature type="coiled-coil region" evidence="1">
    <location>
        <begin position="715"/>
        <end position="877"/>
    </location>
</feature>
<reference evidence="3" key="1">
    <citation type="journal article" date="2021" name="Proc. Natl. Acad. Sci. U.S.A.">
        <title>Three genomes in the algal genus Volvox reveal the fate of a haploid sex-determining region after a transition to homothallism.</title>
        <authorList>
            <person name="Yamamoto K."/>
            <person name="Hamaji T."/>
            <person name="Kawai-Toyooka H."/>
            <person name="Matsuzaki R."/>
            <person name="Takahashi F."/>
            <person name="Nishimura Y."/>
            <person name="Kawachi M."/>
            <person name="Noguchi H."/>
            <person name="Minakuchi Y."/>
            <person name="Umen J.G."/>
            <person name="Toyoda A."/>
            <person name="Nozaki H."/>
        </authorList>
    </citation>
    <scope>NUCLEOTIDE SEQUENCE</scope>
    <source>
        <strain evidence="3">NIES-3785</strain>
    </source>
</reference>
<organism evidence="3 4">
    <name type="scientific">Volvox reticuliferus</name>
    <dbReference type="NCBI Taxonomy" id="1737510"/>
    <lineage>
        <taxon>Eukaryota</taxon>
        <taxon>Viridiplantae</taxon>
        <taxon>Chlorophyta</taxon>
        <taxon>core chlorophytes</taxon>
        <taxon>Chlorophyceae</taxon>
        <taxon>CS clade</taxon>
        <taxon>Chlamydomonadales</taxon>
        <taxon>Volvocaceae</taxon>
        <taxon>Volvox</taxon>
    </lineage>
</organism>
<evidence type="ECO:0000313" key="3">
    <source>
        <dbReference type="EMBL" id="GIL94024.1"/>
    </source>
</evidence>
<dbReference type="AlphaFoldDB" id="A0A8J4D7B1"/>
<sequence>MVLGFGKGPERFPAAKEQTPGPGAYDPKELETKLPPKSGFLTAERFSSQELEGKLEEVIFIFRRSWFLIEKAFAGNPDAPPREPSPPRERRPVNPGNDRSYSWATQRIHELNKDLEGSSKRVKALTASNAELEERLNSKVLQCQQQAAAAIALQQQLDTVRADLVVQTEAIAVTTAKLNEAQDLINQQKRELLSLESEMGALSAFAQDQTRALADRVATIEQLQELSRCKDMEVAKLSEQLTAERAALKVRVEEVLQLTHTLVERDASLRGLTSELAEAKSVLQERDVRLVELQTKVEAAVDTVTATNELLSTLEASLSKKESDITALKGRISDLEVCNAELQGDLRTQRETCSILSAELETARSALADGAAIEAALREKLTLTENVRQQVQEQCAQLCSELAAAKETYTVLSQSHDALTQSEAALRLELQDQQNLREHEGAELHNKLAEVQGELSAKLAASQQEAQVLQTRLQEAHEAAEKQTAEVAHVRAQLASHSATVEKLQLTVANMEQMVAELEAARAQLAQALSSTQLDLSSSVLRCNELESRVAELEAVRAKIADQYTCAQVAMEQLRAEKQEIIATATADADQASARVTALEVELAESRNAAASLGAELAQLVTDLEAREQEIKELKVARHETSSALTAATAERADLCYQLEELRRRDMDMQTQLATARAYGAKLEAETQSLKVLVTATQEEARQARDETYTLSEGLDKAREQIRTLQLQEIQMESLRQELEAMCLRLQDTEARNEVLQNQVAVMEGRVATMTPICSRAKLDDQVRALSEALEKSHLRSNELEDQVRRNVLLEHTAVLELRRLTDENDHLVNRMMKLEEDLKEQSALGHNNHKQKIQYHLRLKQELEELRHECTVLLRDKFQLEQCIRYLAVKVGMGPGERRQSLATAERKAIEKVLPACLAYNAIYSTPLSQRAMRLSARGKNNDQGTVYAGGKETFEEGINEAQRKFFSVATNLRNEFQFAAAVAAVAISSPIAENPDSVAEREAAEAAEVDGESTRPDTCGSPDGKAARDPAVSHAAALFGTPIATIRGAGTPASGSTQGTVNGGGPPSLAKLEERIKQLISDVCAPATSRNPVGVPSISLVATDVVTSTPAVIATVQRGATAGASARDRDQDKEKSREGTSAIAGPSTSTGGATGGNGGPGISGGGAGAIGNGGGRERAPRASLVSKGDAVAPGSRVQATQSRRLTTVATGVRTTSKS</sequence>